<protein>
    <submittedName>
        <fullName evidence="2">Uncharacterized protein</fullName>
    </submittedName>
</protein>
<organism evidence="2 3">
    <name type="scientific">Penicillium chrysogenum</name>
    <name type="common">Penicillium notatum</name>
    <dbReference type="NCBI Taxonomy" id="5076"/>
    <lineage>
        <taxon>Eukaryota</taxon>
        <taxon>Fungi</taxon>
        <taxon>Dikarya</taxon>
        <taxon>Ascomycota</taxon>
        <taxon>Pezizomycotina</taxon>
        <taxon>Eurotiomycetes</taxon>
        <taxon>Eurotiomycetidae</taxon>
        <taxon>Eurotiales</taxon>
        <taxon>Aspergillaceae</taxon>
        <taxon>Penicillium</taxon>
        <taxon>Penicillium chrysogenum species complex</taxon>
    </lineage>
</organism>
<accession>A0ABQ8WXK4</accession>
<gene>
    <name evidence="2" type="ORF">N7505_001442</name>
</gene>
<dbReference type="PANTHER" id="PTHR37535:SF4">
    <property type="entry name" value="FLUG DOMAIN-CONTAINING PROTEIN"/>
    <property type="match status" value="1"/>
</dbReference>
<feature type="compositionally biased region" description="Polar residues" evidence="1">
    <location>
        <begin position="384"/>
        <end position="393"/>
    </location>
</feature>
<keyword evidence="3" id="KW-1185">Reference proteome</keyword>
<evidence type="ECO:0000313" key="2">
    <source>
        <dbReference type="EMBL" id="KAJ5283462.1"/>
    </source>
</evidence>
<feature type="compositionally biased region" description="Polar residues" evidence="1">
    <location>
        <begin position="432"/>
        <end position="441"/>
    </location>
</feature>
<comment type="caution">
    <text evidence="2">The sequence shown here is derived from an EMBL/GenBank/DDBJ whole genome shotgun (WGS) entry which is preliminary data.</text>
</comment>
<dbReference type="Proteomes" id="UP001220256">
    <property type="component" value="Unassembled WGS sequence"/>
</dbReference>
<feature type="region of interest" description="Disordered" evidence="1">
    <location>
        <begin position="378"/>
        <end position="403"/>
    </location>
</feature>
<feature type="region of interest" description="Disordered" evidence="1">
    <location>
        <begin position="432"/>
        <end position="458"/>
    </location>
</feature>
<evidence type="ECO:0000256" key="1">
    <source>
        <dbReference type="SAM" id="MobiDB-lite"/>
    </source>
</evidence>
<name>A0ABQ8WXK4_PENCH</name>
<proteinExistence type="predicted"/>
<dbReference type="Pfam" id="PF11917">
    <property type="entry name" value="DUF3435"/>
    <property type="match status" value="1"/>
</dbReference>
<reference evidence="2 3" key="1">
    <citation type="journal article" date="2023" name="IMA Fungus">
        <title>Comparative genomic study of the Penicillium genus elucidates a diverse pangenome and 15 lateral gene transfer events.</title>
        <authorList>
            <person name="Petersen C."/>
            <person name="Sorensen T."/>
            <person name="Nielsen M.R."/>
            <person name="Sondergaard T.E."/>
            <person name="Sorensen J.L."/>
            <person name="Fitzpatrick D.A."/>
            <person name="Frisvad J.C."/>
            <person name="Nielsen K.L."/>
        </authorList>
    </citation>
    <scope>NUCLEOTIDE SEQUENCE [LARGE SCALE GENOMIC DNA]</scope>
    <source>
        <strain evidence="2 3">IBT 3361</strain>
    </source>
</reference>
<dbReference type="PANTHER" id="PTHR37535">
    <property type="entry name" value="FLUG DOMAIN PROTEIN"/>
    <property type="match status" value="1"/>
</dbReference>
<dbReference type="InterPro" id="IPR021842">
    <property type="entry name" value="DUF3435"/>
</dbReference>
<sequence>MNTNTGPTPFFARKLEPDWNISAVLDGSLQTSSQRPWKASPSSNVIGGGEYCIQSNEDFVDYLLLEDKAIYMNFFDWMFKTSREKVLQSYDEYWRRLCQYFELFARRRVNDDVHKQMRRFLNGVFPAERKIARRTKEKNTLDVDVFCVIYRRHWVHSRFFAWKYDRTIFHGHALVRHYGTRPGFLLPQKTSLPDDSSMSKRKRTDAFQSVLPKYVSLEDLPDSVCYRDIELFYLKTLKANVTSFVPSSSFTISKVDQKALMELTPELIWRLRVPHRSLSLPLRWKPEVLNMPLLRRLERTPCDYELHESLPMTYESSRQALRELGRMLDFKTISDITTSAAGLQTKSIEFYQPGAAKGAWPVWRRGLRKVLPNTIHRARPPACRSSSTVSGRSITHRWKHAQDKRSISTAMRTSVLSANTLRALSAPLSKTRSSQKISGQASEILGGRRSRDSQKGPFPDAFVLEVDRQIKQPLGESDVEGCDVDSLADEDLELRTPKELWLRISYLLDASKLPRTWLRFCGSLNRPDEAIESIGILMTAIMNCLDRRKSPRLPSFSIESCSAQIFFQANRFSSSPPY</sequence>
<evidence type="ECO:0000313" key="3">
    <source>
        <dbReference type="Proteomes" id="UP001220256"/>
    </source>
</evidence>
<dbReference type="EMBL" id="JAPVEB010000001">
    <property type="protein sequence ID" value="KAJ5283462.1"/>
    <property type="molecule type" value="Genomic_DNA"/>
</dbReference>